<dbReference type="InterPro" id="IPR008995">
    <property type="entry name" value="Mo/tungstate-bd_C_term_dom"/>
</dbReference>
<keyword evidence="1" id="KW-0813">Transport</keyword>
<dbReference type="InterPro" id="IPR003439">
    <property type="entry name" value="ABC_transporter-like_ATP-bd"/>
</dbReference>
<dbReference type="Pfam" id="PF00005">
    <property type="entry name" value="ABC_tran"/>
    <property type="match status" value="1"/>
</dbReference>
<keyword evidence="6" id="KW-1185">Reference proteome</keyword>
<dbReference type="GO" id="GO:0043190">
    <property type="term" value="C:ATP-binding cassette (ABC) transporter complex"/>
    <property type="evidence" value="ECO:0007669"/>
    <property type="project" value="InterPro"/>
</dbReference>
<evidence type="ECO:0000256" key="2">
    <source>
        <dbReference type="ARBA" id="ARBA00022741"/>
    </source>
</evidence>
<evidence type="ECO:0000259" key="4">
    <source>
        <dbReference type="PROSITE" id="PS50893"/>
    </source>
</evidence>
<name>A0A6L8W8T3_9PROT</name>
<dbReference type="PROSITE" id="PS00211">
    <property type="entry name" value="ABC_TRANSPORTER_1"/>
    <property type="match status" value="1"/>
</dbReference>
<protein>
    <submittedName>
        <fullName evidence="5">ATP-binding cassette domain-containing protein</fullName>
    </submittedName>
</protein>
<dbReference type="GO" id="GO:0022857">
    <property type="term" value="F:transmembrane transporter activity"/>
    <property type="evidence" value="ECO:0007669"/>
    <property type="project" value="InterPro"/>
</dbReference>
<dbReference type="Gene3D" id="2.40.50.100">
    <property type="match status" value="1"/>
</dbReference>
<dbReference type="InterPro" id="IPR027417">
    <property type="entry name" value="P-loop_NTPase"/>
</dbReference>
<dbReference type="GO" id="GO:0005524">
    <property type="term" value="F:ATP binding"/>
    <property type="evidence" value="ECO:0007669"/>
    <property type="project" value="UniProtKB-KW"/>
</dbReference>
<dbReference type="Gene3D" id="3.40.50.300">
    <property type="entry name" value="P-loop containing nucleotide triphosphate hydrolases"/>
    <property type="match status" value="1"/>
</dbReference>
<dbReference type="InterPro" id="IPR017871">
    <property type="entry name" value="ABC_transporter-like_CS"/>
</dbReference>
<dbReference type="InterPro" id="IPR013611">
    <property type="entry name" value="Transp-assoc_OB_typ2"/>
</dbReference>
<evidence type="ECO:0000256" key="1">
    <source>
        <dbReference type="ARBA" id="ARBA00022448"/>
    </source>
</evidence>
<feature type="domain" description="ABC transporter" evidence="4">
    <location>
        <begin position="7"/>
        <end position="237"/>
    </location>
</feature>
<keyword evidence="2" id="KW-0547">Nucleotide-binding</keyword>
<dbReference type="SUPFAM" id="SSF50331">
    <property type="entry name" value="MOP-like"/>
    <property type="match status" value="1"/>
</dbReference>
<dbReference type="GO" id="GO:0015697">
    <property type="term" value="P:quaternary ammonium group transport"/>
    <property type="evidence" value="ECO:0007669"/>
    <property type="project" value="UniProtKB-ARBA"/>
</dbReference>
<dbReference type="Proteomes" id="UP000476030">
    <property type="component" value="Unassembled WGS sequence"/>
</dbReference>
<dbReference type="FunFam" id="3.40.50.300:FF:000425">
    <property type="entry name" value="Probable ABC transporter, ATP-binding subunit"/>
    <property type="match status" value="1"/>
</dbReference>
<dbReference type="GO" id="GO:0016887">
    <property type="term" value="F:ATP hydrolysis activity"/>
    <property type="evidence" value="ECO:0007669"/>
    <property type="project" value="InterPro"/>
</dbReference>
<gene>
    <name evidence="5" type="ORF">GQE98_12970</name>
</gene>
<comment type="caution">
    <text evidence="5">The sequence shown here is derived from an EMBL/GenBank/DDBJ whole genome shotgun (WGS) entry which is preliminary data.</text>
</comment>
<accession>A0A6L8W8T3</accession>
<evidence type="ECO:0000313" key="5">
    <source>
        <dbReference type="EMBL" id="MZR31546.1"/>
    </source>
</evidence>
<sequence length="365" mass="40657">MEFGASVTFDGVSKTYGAVKALSDFNLSIQPGEFVTLLGPSGSGKTTALNVLAGFVEETKGDVRVNKKSILGLPPERRNIGMVFQNYSLFPHMNVFENVAFPLRLRKMAQAEIKKKVGESLAMVQLAEFGDRMPNELSGGQRQRVAFARAIVFEPSVLLMDEPLGALDLKLREAMQLEIKRYHKQLGCTILFVTHDQGEALALSDRIAVMGEGQIVQIDTPDRIYDEPNSKYVADFIGTTNLLDFERLSPSLVRFSDIGVDFQLTENKENWGQGRNSISLRPEKLHRDISSNDQMITFDVTIEEYLFLGNIIQYSVRTKSGKTLLFQEHRGPSVPILNRGEALKLAFSITDARPLEETTHGIGRA</sequence>
<dbReference type="Pfam" id="PF08402">
    <property type="entry name" value="TOBE_2"/>
    <property type="match status" value="1"/>
</dbReference>
<reference evidence="5 6" key="1">
    <citation type="submission" date="2019-12" db="EMBL/GenBank/DDBJ databases">
        <title>Snethiella sp. nov. sp. isolated from sea sand.</title>
        <authorList>
            <person name="Kim J."/>
            <person name="Jeong S.E."/>
            <person name="Jung H.S."/>
            <person name="Jeon C.O."/>
        </authorList>
    </citation>
    <scope>NUCLEOTIDE SEQUENCE [LARGE SCALE GENOMIC DNA]</scope>
    <source>
        <strain evidence="5 6">DP05</strain>
    </source>
</reference>
<keyword evidence="3 5" id="KW-0067">ATP-binding</keyword>
<dbReference type="EMBL" id="WTUW01000002">
    <property type="protein sequence ID" value="MZR31546.1"/>
    <property type="molecule type" value="Genomic_DNA"/>
</dbReference>
<evidence type="ECO:0000256" key="3">
    <source>
        <dbReference type="ARBA" id="ARBA00022840"/>
    </source>
</evidence>
<dbReference type="InterPro" id="IPR003593">
    <property type="entry name" value="AAA+_ATPase"/>
</dbReference>
<dbReference type="SMART" id="SM00382">
    <property type="entry name" value="AAA"/>
    <property type="match status" value="1"/>
</dbReference>
<dbReference type="InterPro" id="IPR050093">
    <property type="entry name" value="ABC_SmlMolc_Importer"/>
</dbReference>
<proteinExistence type="predicted"/>
<evidence type="ECO:0000313" key="6">
    <source>
        <dbReference type="Proteomes" id="UP000476030"/>
    </source>
</evidence>
<organism evidence="5 6">
    <name type="scientific">Sneathiella litorea</name>
    <dbReference type="NCBI Taxonomy" id="2606216"/>
    <lineage>
        <taxon>Bacteria</taxon>
        <taxon>Pseudomonadati</taxon>
        <taxon>Pseudomonadota</taxon>
        <taxon>Alphaproteobacteria</taxon>
        <taxon>Sneathiellales</taxon>
        <taxon>Sneathiellaceae</taxon>
        <taxon>Sneathiella</taxon>
    </lineage>
</organism>
<dbReference type="PANTHER" id="PTHR42781:SF4">
    <property type="entry name" value="SPERMIDINE_PUTRESCINE IMPORT ATP-BINDING PROTEIN POTA"/>
    <property type="match status" value="1"/>
</dbReference>
<dbReference type="SUPFAM" id="SSF52540">
    <property type="entry name" value="P-loop containing nucleoside triphosphate hydrolases"/>
    <property type="match status" value="1"/>
</dbReference>
<dbReference type="PANTHER" id="PTHR42781">
    <property type="entry name" value="SPERMIDINE/PUTRESCINE IMPORT ATP-BINDING PROTEIN POTA"/>
    <property type="match status" value="1"/>
</dbReference>
<dbReference type="AlphaFoldDB" id="A0A6L8W8T3"/>
<dbReference type="PROSITE" id="PS50893">
    <property type="entry name" value="ABC_TRANSPORTER_2"/>
    <property type="match status" value="1"/>
</dbReference>